<dbReference type="Proteomes" id="UP001595900">
    <property type="component" value="Unassembled WGS sequence"/>
</dbReference>
<keyword evidence="3" id="KW-1185">Reference proteome</keyword>
<dbReference type="InterPro" id="IPR007899">
    <property type="entry name" value="CHAD_dom"/>
</dbReference>
<dbReference type="Gene3D" id="1.40.20.10">
    <property type="entry name" value="CHAD domain"/>
    <property type="match status" value="1"/>
</dbReference>
<accession>A0ABV8Q2H4</accession>
<dbReference type="PANTHER" id="PTHR39339:SF1">
    <property type="entry name" value="CHAD DOMAIN-CONTAINING PROTEIN"/>
    <property type="match status" value="1"/>
</dbReference>
<evidence type="ECO:0000313" key="3">
    <source>
        <dbReference type="Proteomes" id="UP001595900"/>
    </source>
</evidence>
<gene>
    <name evidence="2" type="ORF">ACFOYW_00920</name>
</gene>
<sequence length="225" mass="24441">MGEDSSEGSSVESWLRDTIDTLIGLGTAVRRNEADAVHKARTATRRLRVVLDLVPGEAASHARTELKRYGRLLGTARDFEVRAELAQGLLDAVGDSDETDAAHRRLIEGVRGEYAAAHATVMEYLDGPHYQGLIERLEEVRSGTAGLDELAVQHEARKHARAMRYLAEALGDEQTAVIGAGLQDAFGEQRDYTLLARSLEGDDDASVARIREVAGERGRAMPGGH</sequence>
<reference evidence="3" key="1">
    <citation type="journal article" date="2019" name="Int. J. Syst. Evol. Microbiol.">
        <title>The Global Catalogue of Microorganisms (GCM) 10K type strain sequencing project: providing services to taxonomists for standard genome sequencing and annotation.</title>
        <authorList>
            <consortium name="The Broad Institute Genomics Platform"/>
            <consortium name="The Broad Institute Genome Sequencing Center for Infectious Disease"/>
            <person name="Wu L."/>
            <person name="Ma J."/>
        </authorList>
    </citation>
    <scope>NUCLEOTIDE SEQUENCE [LARGE SCALE GENOMIC DNA]</scope>
    <source>
        <strain evidence="3">CGMCC 1.10363</strain>
    </source>
</reference>
<name>A0ABV8Q2H4_9MICO</name>
<dbReference type="PANTHER" id="PTHR39339">
    <property type="entry name" value="SLR1444 PROTEIN"/>
    <property type="match status" value="1"/>
</dbReference>
<dbReference type="Pfam" id="PF05235">
    <property type="entry name" value="CHAD"/>
    <property type="match status" value="1"/>
</dbReference>
<dbReference type="EMBL" id="JBHSCN010000002">
    <property type="protein sequence ID" value="MFC4241918.1"/>
    <property type="molecule type" value="Genomic_DNA"/>
</dbReference>
<proteinExistence type="predicted"/>
<dbReference type="PROSITE" id="PS51708">
    <property type="entry name" value="CHAD"/>
    <property type="match status" value="1"/>
</dbReference>
<dbReference type="SMART" id="SM00880">
    <property type="entry name" value="CHAD"/>
    <property type="match status" value="1"/>
</dbReference>
<evidence type="ECO:0000313" key="2">
    <source>
        <dbReference type="EMBL" id="MFC4241918.1"/>
    </source>
</evidence>
<organism evidence="2 3">
    <name type="scientific">Gryllotalpicola reticulitermitis</name>
    <dbReference type="NCBI Taxonomy" id="1184153"/>
    <lineage>
        <taxon>Bacteria</taxon>
        <taxon>Bacillati</taxon>
        <taxon>Actinomycetota</taxon>
        <taxon>Actinomycetes</taxon>
        <taxon>Micrococcales</taxon>
        <taxon>Microbacteriaceae</taxon>
        <taxon>Gryllotalpicola</taxon>
    </lineage>
</organism>
<evidence type="ECO:0000259" key="1">
    <source>
        <dbReference type="PROSITE" id="PS51708"/>
    </source>
</evidence>
<feature type="domain" description="CHAD" evidence="1">
    <location>
        <begin position="4"/>
        <end position="225"/>
    </location>
</feature>
<comment type="caution">
    <text evidence="2">The sequence shown here is derived from an EMBL/GenBank/DDBJ whole genome shotgun (WGS) entry which is preliminary data.</text>
</comment>
<dbReference type="RefSeq" id="WP_390226682.1">
    <property type="nucleotide sequence ID" value="NZ_JBHSCN010000002.1"/>
</dbReference>
<dbReference type="InterPro" id="IPR038186">
    <property type="entry name" value="CHAD_dom_sf"/>
</dbReference>
<protein>
    <submittedName>
        <fullName evidence="2">CHAD domain-containing protein</fullName>
    </submittedName>
</protein>